<evidence type="ECO:0000256" key="4">
    <source>
        <dbReference type="ARBA" id="ARBA00022737"/>
    </source>
</evidence>
<feature type="transmembrane region" description="Helical" evidence="9">
    <location>
        <begin position="12"/>
        <end position="40"/>
    </location>
</feature>
<evidence type="ECO:0000256" key="9">
    <source>
        <dbReference type="SAM" id="Phobius"/>
    </source>
</evidence>
<name>A0A1Y1IG20_KLENI</name>
<feature type="transmembrane region" description="Helical" evidence="9">
    <location>
        <begin position="139"/>
        <end position="166"/>
    </location>
</feature>
<evidence type="ECO:0000313" key="12">
    <source>
        <dbReference type="Proteomes" id="UP000054558"/>
    </source>
</evidence>
<sequence length="642" mass="69434">MAEIGWEGGLTIATLVIGLIVMAGDWVGPDFVFAGMVAFLTAARVITVNQSTAGFSSSGLLTVVVLYVVAEGIGQTGGMEKALNIVLGRSPSIFWAQVRLFIPVMVVSAFLNNTPIVALLIPIVIAWCRRQGVSPKKLLIPLSYAAVFGGTLTLIGTSTNLVIAALQERRYAKTRPNDANFNFFEITPFGVAYAIFGMCYTLMASPFLLPGEDTKRHSDLLFVAKIRLDSPVANKTVLEAGLRSLERLFLVAVERQGHVSHAVGPDFFLESGDLLYFSGQIKQAKHYSEEFSLELLTNETEAGSGEKGFAMATDLKSAEEGAEQPSHAAQLLQATVKAGSDIVGKSIREIGFRGRFHAAVLSVKRGHVKQPGKLGDVIVQGGDVLVLLTENKTVADDKEFKRIFKEVEPLDLTLEKEFLSGMRVTSKFSGIGKTITEAGLRGIEGLYLVGIDRATGESLRVVQPDTIIQDGDLLWFSGSIENVYFVLKITGLEHHQASQIGQLKVGILNRQLVQVSVAYDSPISGQTVRQAAFRTKYDAVVLAIHRQGQRLAADVRDIPLQPGDVLLLDTGTSFPKRFKDDRAFSIIKGVSDTSPLKSNKMWIAIGLATAMISTQIASGAADAVPEYINLFTPESSRRGLCS</sequence>
<dbReference type="PANTHER" id="PTHR43652:SF9">
    <property type="entry name" value="RCK C-TERMINAL DOMAIN-CONTAINING PROTEIN"/>
    <property type="match status" value="1"/>
</dbReference>
<reference evidence="11 12" key="1">
    <citation type="journal article" date="2014" name="Nat. Commun.">
        <title>Klebsormidium flaccidum genome reveals primary factors for plant terrestrial adaptation.</title>
        <authorList>
            <person name="Hori K."/>
            <person name="Maruyama F."/>
            <person name="Fujisawa T."/>
            <person name="Togashi T."/>
            <person name="Yamamoto N."/>
            <person name="Seo M."/>
            <person name="Sato S."/>
            <person name="Yamada T."/>
            <person name="Mori H."/>
            <person name="Tajima N."/>
            <person name="Moriyama T."/>
            <person name="Ikeuchi M."/>
            <person name="Watanabe M."/>
            <person name="Wada H."/>
            <person name="Kobayashi K."/>
            <person name="Saito M."/>
            <person name="Masuda T."/>
            <person name="Sasaki-Sekimoto Y."/>
            <person name="Mashiguchi K."/>
            <person name="Awai K."/>
            <person name="Shimojima M."/>
            <person name="Masuda S."/>
            <person name="Iwai M."/>
            <person name="Nobusawa T."/>
            <person name="Narise T."/>
            <person name="Kondo S."/>
            <person name="Saito H."/>
            <person name="Sato R."/>
            <person name="Murakawa M."/>
            <person name="Ihara Y."/>
            <person name="Oshima-Yamada Y."/>
            <person name="Ohtaka K."/>
            <person name="Satoh M."/>
            <person name="Sonobe K."/>
            <person name="Ishii M."/>
            <person name="Ohtani R."/>
            <person name="Kanamori-Sato M."/>
            <person name="Honoki R."/>
            <person name="Miyazaki D."/>
            <person name="Mochizuki H."/>
            <person name="Umetsu J."/>
            <person name="Higashi K."/>
            <person name="Shibata D."/>
            <person name="Kamiya Y."/>
            <person name="Sato N."/>
            <person name="Nakamura Y."/>
            <person name="Tabata S."/>
            <person name="Ida S."/>
            <person name="Kurokawa K."/>
            <person name="Ohta H."/>
        </authorList>
    </citation>
    <scope>NUCLEOTIDE SEQUENCE [LARGE SCALE GENOMIC DNA]</scope>
    <source>
        <strain evidence="11 12">NIES-2285</strain>
    </source>
</reference>
<dbReference type="SUPFAM" id="SSF116726">
    <property type="entry name" value="TrkA C-terminal domain-like"/>
    <property type="match status" value="4"/>
</dbReference>
<dbReference type="InterPro" id="IPR036721">
    <property type="entry name" value="RCK_C_sf"/>
</dbReference>
<evidence type="ECO:0000259" key="10">
    <source>
        <dbReference type="PROSITE" id="PS51202"/>
    </source>
</evidence>
<dbReference type="PANTHER" id="PTHR43652">
    <property type="entry name" value="BASIC AMINO ACID ANTIPORTER YFCC-RELATED"/>
    <property type="match status" value="1"/>
</dbReference>
<dbReference type="GO" id="GO:0008324">
    <property type="term" value="F:monoatomic cation transmembrane transporter activity"/>
    <property type="evidence" value="ECO:0007669"/>
    <property type="project" value="InterPro"/>
</dbReference>
<dbReference type="STRING" id="105231.A0A1Y1IG20"/>
<dbReference type="GO" id="GO:0015116">
    <property type="term" value="F:sulfate transmembrane transporter activity"/>
    <property type="evidence" value="ECO:0007669"/>
    <property type="project" value="UniProtKB-ARBA"/>
</dbReference>
<keyword evidence="2" id="KW-0813">Transport</keyword>
<gene>
    <name evidence="11" type="ORF">KFL_004290060</name>
</gene>
<dbReference type="FunFam" id="3.30.70.1450:FF:000009">
    <property type="entry name" value="SLC13 family permease"/>
    <property type="match status" value="1"/>
</dbReference>
<feature type="transmembrane region" description="Helical" evidence="9">
    <location>
        <begin position="186"/>
        <end position="209"/>
    </location>
</feature>
<evidence type="ECO:0000256" key="1">
    <source>
        <dbReference type="ARBA" id="ARBA00004141"/>
    </source>
</evidence>
<keyword evidence="12" id="KW-1185">Reference proteome</keyword>
<dbReference type="OrthoDB" id="442352at2759"/>
<evidence type="ECO:0000256" key="6">
    <source>
        <dbReference type="ARBA" id="ARBA00023032"/>
    </source>
</evidence>
<dbReference type="InterPro" id="IPR006037">
    <property type="entry name" value="RCK_C"/>
</dbReference>
<dbReference type="GO" id="GO:0006813">
    <property type="term" value="P:potassium ion transport"/>
    <property type="evidence" value="ECO:0007669"/>
    <property type="project" value="InterPro"/>
</dbReference>
<keyword evidence="3 9" id="KW-0812">Transmembrane</keyword>
<dbReference type="InterPro" id="IPR051679">
    <property type="entry name" value="DASS-Related_Transporters"/>
</dbReference>
<proteinExistence type="inferred from homology"/>
<dbReference type="Pfam" id="PF02080">
    <property type="entry name" value="TrkA_C"/>
    <property type="match status" value="3"/>
</dbReference>
<feature type="domain" description="RCK C-terminal" evidence="10">
    <location>
        <begin position="500"/>
        <end position="584"/>
    </location>
</feature>
<feature type="domain" description="RCK C-terminal" evidence="10">
    <location>
        <begin position="209"/>
        <end position="294"/>
    </location>
</feature>
<accession>A0A1Y1IG20</accession>
<evidence type="ECO:0000256" key="5">
    <source>
        <dbReference type="ARBA" id="ARBA00022989"/>
    </source>
</evidence>
<feature type="domain" description="RCK C-terminal" evidence="10">
    <location>
        <begin position="319"/>
        <end position="403"/>
    </location>
</feature>
<organism evidence="11 12">
    <name type="scientific">Klebsormidium nitens</name>
    <name type="common">Green alga</name>
    <name type="synonym">Ulothrix nitens</name>
    <dbReference type="NCBI Taxonomy" id="105231"/>
    <lineage>
        <taxon>Eukaryota</taxon>
        <taxon>Viridiplantae</taxon>
        <taxon>Streptophyta</taxon>
        <taxon>Klebsormidiophyceae</taxon>
        <taxon>Klebsormidiales</taxon>
        <taxon>Klebsormidiaceae</taxon>
        <taxon>Klebsormidium</taxon>
    </lineage>
</organism>
<keyword evidence="6" id="KW-0764">Sulfate transport</keyword>
<dbReference type="PROSITE" id="PS51202">
    <property type="entry name" value="RCK_C"/>
    <property type="match status" value="4"/>
</dbReference>
<evidence type="ECO:0000256" key="8">
    <source>
        <dbReference type="ARBA" id="ARBA00061614"/>
    </source>
</evidence>
<keyword evidence="4" id="KW-0677">Repeat</keyword>
<evidence type="ECO:0000256" key="2">
    <source>
        <dbReference type="ARBA" id="ARBA00022448"/>
    </source>
</evidence>
<dbReference type="Proteomes" id="UP000054558">
    <property type="component" value="Unassembled WGS sequence"/>
</dbReference>
<evidence type="ECO:0000313" key="11">
    <source>
        <dbReference type="EMBL" id="GAQ88449.1"/>
    </source>
</evidence>
<evidence type="ECO:0000256" key="7">
    <source>
        <dbReference type="ARBA" id="ARBA00023136"/>
    </source>
</evidence>
<dbReference type="Pfam" id="PF03600">
    <property type="entry name" value="CitMHS"/>
    <property type="match status" value="1"/>
</dbReference>
<dbReference type="Gene3D" id="3.30.70.1450">
    <property type="entry name" value="Regulator of K+ conductance, C-terminal domain"/>
    <property type="match status" value="4"/>
</dbReference>
<protein>
    <submittedName>
        <fullName evidence="11">Na+/dicarboxylate</fullName>
    </submittedName>
</protein>
<dbReference type="InterPro" id="IPR004680">
    <property type="entry name" value="Cit_transptr-like_dom"/>
</dbReference>
<comment type="subcellular location">
    <subcellularLocation>
        <location evidence="1">Membrane</location>
        <topology evidence="1">Multi-pass membrane protein</topology>
    </subcellularLocation>
</comment>
<keyword evidence="7 9" id="KW-0472">Membrane</keyword>
<feature type="domain" description="RCK C-terminal" evidence="10">
    <location>
        <begin position="407"/>
        <end position="492"/>
    </location>
</feature>
<keyword evidence="5 9" id="KW-1133">Transmembrane helix</keyword>
<feature type="transmembrane region" description="Helical" evidence="9">
    <location>
        <begin position="100"/>
        <end position="127"/>
    </location>
</feature>
<evidence type="ECO:0000256" key="3">
    <source>
        <dbReference type="ARBA" id="ARBA00022692"/>
    </source>
</evidence>
<dbReference type="AlphaFoldDB" id="A0A1Y1IG20"/>
<dbReference type="EMBL" id="DF237378">
    <property type="protein sequence ID" value="GAQ88449.1"/>
    <property type="molecule type" value="Genomic_DNA"/>
</dbReference>
<dbReference type="GO" id="GO:0016020">
    <property type="term" value="C:membrane"/>
    <property type="evidence" value="ECO:0007669"/>
    <property type="project" value="UniProtKB-SubCell"/>
</dbReference>
<feature type="transmembrane region" description="Helical" evidence="9">
    <location>
        <begin position="52"/>
        <end position="70"/>
    </location>
</feature>
<dbReference type="OMA" id="SVGMAEF"/>
<comment type="similarity">
    <text evidence="8">Belongs to the divalent anion:Na+ symporter (DASS) superfamily. Na+/sulfate symporter (TC 2.A.47.4) family.</text>
</comment>